<keyword evidence="3" id="KW-1185">Reference proteome</keyword>
<evidence type="ECO:0000313" key="2">
    <source>
        <dbReference type="EnsemblMetazoa" id="XP_014246676.1"/>
    </source>
</evidence>
<evidence type="ECO:0000256" key="1">
    <source>
        <dbReference type="SAM" id="SignalP"/>
    </source>
</evidence>
<dbReference type="RefSeq" id="XP_014246676.1">
    <property type="nucleotide sequence ID" value="XM_014391190.2"/>
</dbReference>
<evidence type="ECO:0000313" key="3">
    <source>
        <dbReference type="Proteomes" id="UP000494040"/>
    </source>
</evidence>
<dbReference type="EnsemblMetazoa" id="XM_014391190.2">
    <property type="protein sequence ID" value="XP_014246676.1"/>
    <property type="gene ID" value="LOC106665036"/>
</dbReference>
<feature type="signal peptide" evidence="1">
    <location>
        <begin position="1"/>
        <end position="21"/>
    </location>
</feature>
<keyword evidence="1" id="KW-0732">Signal</keyword>
<dbReference type="KEGG" id="clec:106665036"/>
<protein>
    <submittedName>
        <fullName evidence="2">Uncharacterized protein</fullName>
    </submittedName>
</protein>
<organism evidence="2 3">
    <name type="scientific">Cimex lectularius</name>
    <name type="common">Bed bug</name>
    <name type="synonym">Acanthia lectularia</name>
    <dbReference type="NCBI Taxonomy" id="79782"/>
    <lineage>
        <taxon>Eukaryota</taxon>
        <taxon>Metazoa</taxon>
        <taxon>Ecdysozoa</taxon>
        <taxon>Arthropoda</taxon>
        <taxon>Hexapoda</taxon>
        <taxon>Insecta</taxon>
        <taxon>Pterygota</taxon>
        <taxon>Neoptera</taxon>
        <taxon>Paraneoptera</taxon>
        <taxon>Hemiptera</taxon>
        <taxon>Heteroptera</taxon>
        <taxon>Panheteroptera</taxon>
        <taxon>Cimicomorpha</taxon>
        <taxon>Cimicidae</taxon>
        <taxon>Cimex</taxon>
    </lineage>
</organism>
<proteinExistence type="predicted"/>
<name>A0A8I6RNI5_CIMLE</name>
<sequence length="246" mass="28874">MSLSRLVFILIAFETVTEYHALPPSADINITKSTLEKNPSLISKWKEIKIIFRQTKYHWKTLNESVSSILGKMLPSYNDTVQQIDNNFNFITNDECYEKYSAKMSKNDYRLIFKLSHQPVWNLFKYVDDTLLSIESRLSAFEEFIILAGNCDNRVHNCSMYVHYPAELELNRLDMEINDLEEKKIVVWEKVRTVTENNIINARNIRQFLYMQKVNVLCCQMGDALPVRNLCDRLKSFENGTLLHTK</sequence>
<dbReference type="AlphaFoldDB" id="A0A8I6RNI5"/>
<accession>A0A8I6RNI5</accession>
<reference evidence="2" key="1">
    <citation type="submission" date="2022-01" db="UniProtKB">
        <authorList>
            <consortium name="EnsemblMetazoa"/>
        </authorList>
    </citation>
    <scope>IDENTIFICATION</scope>
</reference>
<dbReference type="Proteomes" id="UP000494040">
    <property type="component" value="Unassembled WGS sequence"/>
</dbReference>
<dbReference type="GeneID" id="106665036"/>
<feature type="chain" id="PRO_5035282591" evidence="1">
    <location>
        <begin position="22"/>
        <end position="246"/>
    </location>
</feature>